<organism evidence="2 3">
    <name type="scientific">[Clostridium] aminophilum</name>
    <dbReference type="NCBI Taxonomy" id="1526"/>
    <lineage>
        <taxon>Bacteria</taxon>
        <taxon>Bacillati</taxon>
        <taxon>Bacillota</taxon>
        <taxon>Clostridia</taxon>
        <taxon>Lachnospirales</taxon>
        <taxon>Lachnospiraceae</taxon>
    </lineage>
</organism>
<dbReference type="Proteomes" id="UP000199820">
    <property type="component" value="Unassembled WGS sequence"/>
</dbReference>
<evidence type="ECO:0000259" key="1">
    <source>
        <dbReference type="Pfam" id="PF00535"/>
    </source>
</evidence>
<dbReference type="GO" id="GO:0016740">
    <property type="term" value="F:transferase activity"/>
    <property type="evidence" value="ECO:0007669"/>
    <property type="project" value="UniProtKB-KW"/>
</dbReference>
<name>A0A1I0EFX2_9FIRM</name>
<dbReference type="AlphaFoldDB" id="A0A1I0EFX2"/>
<accession>A0A1I0EFX2</accession>
<evidence type="ECO:0000313" key="2">
    <source>
        <dbReference type="EMBL" id="SET43365.1"/>
    </source>
</evidence>
<protein>
    <submittedName>
        <fullName evidence="2">Glycosyltransferase, GT2 family</fullName>
    </submittedName>
</protein>
<dbReference type="OrthoDB" id="9771846at2"/>
<keyword evidence="3" id="KW-1185">Reference proteome</keyword>
<reference evidence="2 3" key="1">
    <citation type="submission" date="2016-10" db="EMBL/GenBank/DDBJ databases">
        <authorList>
            <person name="de Groot N.N."/>
        </authorList>
    </citation>
    <scope>NUCLEOTIDE SEQUENCE [LARGE SCALE GENOMIC DNA]</scope>
    <source>
        <strain evidence="2 3">KH1P1</strain>
    </source>
</reference>
<dbReference type="RefSeq" id="WP_074649367.1">
    <property type="nucleotide sequence ID" value="NZ_FOIL01000018.1"/>
</dbReference>
<evidence type="ECO:0000313" key="3">
    <source>
        <dbReference type="Proteomes" id="UP000199820"/>
    </source>
</evidence>
<dbReference type="InterPro" id="IPR001173">
    <property type="entry name" value="Glyco_trans_2-like"/>
</dbReference>
<proteinExistence type="predicted"/>
<sequence length="558" mass="65174">MGDVMIGNKIQETIHSLSLVQNAVSSMHTELEAGKTHTFYQLAERIDVILQYLSKEGVLQHNDHKGLRLEKAAICCRYSLSRIVRLSCYNQSKALHKIEFELIPFVNDMYSEYYFWTCIFPYKEKWEEYYNNEMPLLQRNPYIEESRKTGRYKYDLSIFVFAYNKLELTKMCIECLIDNIPKNITCELILVDNGSTEDIKGYFESVMPTKQFDIQENRAIHRPVERVLEGEYYLMVSNDVLVTPHAIENMMRILKEDPETALVVPTTPNVSNYQSIPSEFDGIEEMIKWAEKNNVYDPFRHEQRTRLVNPAEMGRTEYILDNIPTGYHLSEASLSYSFPDDTMALNYRRKGFRLILAKDAYCYHFGSVTIKDETGKHTEDQKESYRLYTENRKKFEEYFGIDPWGTGFCYDPIFSDFDCKFEGHIEILGINSGIGANPLKLRELYKEKRHNIDVTLTFVDQDEKYFDEVKAFSDHTARVASIDEVINFAGNTKYHYIVVEEPFRKNGISLTDLDRLADIMVPDGEVFITTDKEIKSKRFKCNVFPKESKSVFVNLVKL</sequence>
<gene>
    <name evidence="2" type="ORF">SAMN04487771_101814</name>
</gene>
<dbReference type="SUPFAM" id="SSF53448">
    <property type="entry name" value="Nucleotide-diphospho-sugar transferases"/>
    <property type="match status" value="1"/>
</dbReference>
<feature type="domain" description="Glycosyltransferase 2-like" evidence="1">
    <location>
        <begin position="157"/>
        <end position="276"/>
    </location>
</feature>
<keyword evidence="2" id="KW-0808">Transferase</keyword>
<dbReference type="EMBL" id="FOIL01000018">
    <property type="protein sequence ID" value="SET43365.1"/>
    <property type="molecule type" value="Genomic_DNA"/>
</dbReference>
<dbReference type="Pfam" id="PF00535">
    <property type="entry name" value="Glycos_transf_2"/>
    <property type="match status" value="1"/>
</dbReference>
<dbReference type="InterPro" id="IPR029044">
    <property type="entry name" value="Nucleotide-diphossugar_trans"/>
</dbReference>
<dbReference type="Gene3D" id="3.90.550.10">
    <property type="entry name" value="Spore Coat Polysaccharide Biosynthesis Protein SpsA, Chain A"/>
    <property type="match status" value="1"/>
</dbReference>